<feature type="region of interest" description="Disordered" evidence="1">
    <location>
        <begin position="1"/>
        <end position="76"/>
    </location>
</feature>
<reference evidence="3 4" key="1">
    <citation type="submission" date="2014-03" db="EMBL/GenBank/DDBJ databases">
        <title>The Genome Sequence of Plasmodium fragile nilgiri.</title>
        <authorList>
            <consortium name="The Broad Institute Genomics Platform"/>
            <consortium name="The Broad Institute Genome Sequencing Center for Infectious Disease"/>
            <person name="Neafsey D."/>
            <person name="Duraisingh M."/>
            <person name="Young S.K."/>
            <person name="Zeng Q."/>
            <person name="Gargeya S."/>
            <person name="Abouelleil A."/>
            <person name="Alvarado L."/>
            <person name="Chapman S.B."/>
            <person name="Gainer-Dewar J."/>
            <person name="Goldberg J."/>
            <person name="Griggs A."/>
            <person name="Gujja S."/>
            <person name="Hansen M."/>
            <person name="Howarth C."/>
            <person name="Imamovic A."/>
            <person name="Larimer J."/>
            <person name="Pearson M."/>
            <person name="Poon T.W."/>
            <person name="Priest M."/>
            <person name="Roberts A."/>
            <person name="Saif S."/>
            <person name="Shea T."/>
            <person name="Sykes S."/>
            <person name="Wortman J."/>
            <person name="Nusbaum C."/>
            <person name="Birren B."/>
        </authorList>
    </citation>
    <scope>NUCLEOTIDE SEQUENCE [LARGE SCALE GENOMIC DNA]</scope>
    <source>
        <strain evidence="4">nilgiri</strain>
    </source>
</reference>
<feature type="region of interest" description="Disordered" evidence="1">
    <location>
        <begin position="183"/>
        <end position="213"/>
    </location>
</feature>
<dbReference type="Proteomes" id="UP000054561">
    <property type="component" value="Unassembled WGS sequence"/>
</dbReference>
<accession>A0A0D9QIA0</accession>
<feature type="region of interest" description="Disordered" evidence="1">
    <location>
        <begin position="407"/>
        <end position="427"/>
    </location>
</feature>
<name>A0A0D9QIA0_PLAFR</name>
<protein>
    <submittedName>
        <fullName evidence="3">Uncharacterized protein</fullName>
    </submittedName>
</protein>
<gene>
    <name evidence="3" type="ORF">AK88_03568</name>
</gene>
<dbReference type="EMBL" id="KQ001686">
    <property type="protein sequence ID" value="KJP86754.1"/>
    <property type="molecule type" value="Genomic_DNA"/>
</dbReference>
<proteinExistence type="predicted"/>
<keyword evidence="2" id="KW-0472">Membrane</keyword>
<dbReference type="GeneID" id="24268882"/>
<feature type="compositionally biased region" description="Low complexity" evidence="1">
    <location>
        <begin position="410"/>
        <end position="421"/>
    </location>
</feature>
<dbReference type="OrthoDB" id="387176at2759"/>
<evidence type="ECO:0000256" key="1">
    <source>
        <dbReference type="SAM" id="MobiDB-lite"/>
    </source>
</evidence>
<keyword evidence="4" id="KW-1185">Reference proteome</keyword>
<evidence type="ECO:0000313" key="3">
    <source>
        <dbReference type="EMBL" id="KJP86754.1"/>
    </source>
</evidence>
<organism evidence="3 4">
    <name type="scientific">Plasmodium fragile</name>
    <dbReference type="NCBI Taxonomy" id="5857"/>
    <lineage>
        <taxon>Eukaryota</taxon>
        <taxon>Sar</taxon>
        <taxon>Alveolata</taxon>
        <taxon>Apicomplexa</taxon>
        <taxon>Aconoidasida</taxon>
        <taxon>Haemosporida</taxon>
        <taxon>Plasmodiidae</taxon>
        <taxon>Plasmodium</taxon>
        <taxon>Plasmodium (Plasmodium)</taxon>
    </lineage>
</organism>
<sequence>MDPQPPRSNTNPFVDSTEDSPGSESNPDVNPVNLNNYDLGNNQRVEATQGDGSSTHVDYNTGLNSDPNDVPNGAPPSGVPNYGFIYGANLGALSGENFSAHLGAMEHVQGQTTPYLIDSYSISYVMQAMALVTAIFLNVVFMNRHMLTQNITKSEFDEAVLGNHSTEEITPVQETTPIAEITPVQETSPIEEITPVQETTPIPDITPVQEYQPQNEILYSPVYNEWDNDDSATQPLLADEYYVYEPLSPQEGEEDDGNMSPEEGEYLVYEAEIENLMNMSYEHHRDSYTANLFDELNNQLMESNNGAQRTTYQPPNYGEIFEAAQFADLYRLANNNPYLLSGNNNSARNRDVDRNNYGYAHAPYADIFRHPNYANMYRATNAPINVSLNRRNETNLRNANCCAANDSEGDVSGASGSDGSGNVNLGEENIAYGYDEAQFPDSYQENNYDITEEEEMDGSF</sequence>
<feature type="transmembrane region" description="Helical" evidence="2">
    <location>
        <begin position="122"/>
        <end position="141"/>
    </location>
</feature>
<keyword evidence="2" id="KW-0812">Transmembrane</keyword>
<dbReference type="VEuPathDB" id="PlasmoDB:AK88_03568"/>
<dbReference type="AlphaFoldDB" id="A0A0D9QIA0"/>
<evidence type="ECO:0000313" key="4">
    <source>
        <dbReference type="Proteomes" id="UP000054561"/>
    </source>
</evidence>
<evidence type="ECO:0000256" key="2">
    <source>
        <dbReference type="SAM" id="Phobius"/>
    </source>
</evidence>
<feature type="compositionally biased region" description="Polar residues" evidence="1">
    <location>
        <begin position="7"/>
        <end position="67"/>
    </location>
</feature>
<dbReference type="RefSeq" id="XP_012336602.1">
    <property type="nucleotide sequence ID" value="XM_012481179.1"/>
</dbReference>
<keyword evidence="2" id="KW-1133">Transmembrane helix</keyword>